<dbReference type="GO" id="GO:0016705">
    <property type="term" value="F:oxidoreductase activity, acting on paired donors, with incorporation or reduction of molecular oxygen"/>
    <property type="evidence" value="ECO:0007669"/>
    <property type="project" value="InterPro"/>
</dbReference>
<dbReference type="SUPFAM" id="SSF48113">
    <property type="entry name" value="Heme-dependent peroxidases"/>
    <property type="match status" value="1"/>
</dbReference>
<dbReference type="PANTHER" id="PTHR11903">
    <property type="entry name" value="PROSTAGLANDIN G/H SYNTHASE"/>
    <property type="match status" value="1"/>
</dbReference>
<dbReference type="Pfam" id="PF03098">
    <property type="entry name" value="An_peroxidase"/>
    <property type="match status" value="2"/>
</dbReference>
<dbReference type="CDD" id="cd09817">
    <property type="entry name" value="linoleate_diol_synthase_like"/>
    <property type="match status" value="1"/>
</dbReference>
<dbReference type="GO" id="GO:0051213">
    <property type="term" value="F:dioxygenase activity"/>
    <property type="evidence" value="ECO:0007669"/>
    <property type="project" value="UniProtKB-KW"/>
</dbReference>
<dbReference type="GO" id="GO:0004497">
    <property type="term" value="F:monooxygenase activity"/>
    <property type="evidence" value="ECO:0007669"/>
    <property type="project" value="InterPro"/>
</dbReference>
<evidence type="ECO:0000256" key="7">
    <source>
        <dbReference type="PIRSR" id="PIRSR619791-2"/>
    </source>
</evidence>
<evidence type="ECO:0000256" key="2">
    <source>
        <dbReference type="ARBA" id="ARBA00022617"/>
    </source>
</evidence>
<evidence type="ECO:0000256" key="5">
    <source>
        <dbReference type="ARBA" id="ARBA00023002"/>
    </source>
</evidence>
<dbReference type="Gene3D" id="1.10.640.10">
    <property type="entry name" value="Haem peroxidase domain superfamily, animal type"/>
    <property type="match status" value="1"/>
</dbReference>
<dbReference type="PANTHER" id="PTHR11903:SF37">
    <property type="entry name" value="PSI-PRODUCING OXYGENASE A"/>
    <property type="match status" value="1"/>
</dbReference>
<name>A0A4S8MCG5_DENBC</name>
<dbReference type="OrthoDB" id="823504at2759"/>
<keyword evidence="2 7" id="KW-0349">Heme</keyword>
<dbReference type="PROSITE" id="PS50292">
    <property type="entry name" value="PEROXIDASE_3"/>
    <property type="match status" value="1"/>
</dbReference>
<feature type="binding site" description="axial binding residue" evidence="7">
    <location>
        <position position="392"/>
    </location>
    <ligand>
        <name>heme b</name>
        <dbReference type="ChEBI" id="CHEBI:60344"/>
    </ligand>
    <ligandPart>
        <name>Fe</name>
        <dbReference type="ChEBI" id="CHEBI:18248"/>
    </ligandPart>
</feature>
<dbReference type="PRINTS" id="PR00457">
    <property type="entry name" value="ANPEROXIDASE"/>
</dbReference>
<evidence type="ECO:0000256" key="4">
    <source>
        <dbReference type="ARBA" id="ARBA00022964"/>
    </source>
</evidence>
<organism evidence="8 9">
    <name type="scientific">Dendrothele bispora (strain CBS 962.96)</name>
    <dbReference type="NCBI Taxonomy" id="1314807"/>
    <lineage>
        <taxon>Eukaryota</taxon>
        <taxon>Fungi</taxon>
        <taxon>Dikarya</taxon>
        <taxon>Basidiomycota</taxon>
        <taxon>Agaricomycotina</taxon>
        <taxon>Agaricomycetes</taxon>
        <taxon>Agaricomycetidae</taxon>
        <taxon>Agaricales</taxon>
        <taxon>Agaricales incertae sedis</taxon>
        <taxon>Dendrothele</taxon>
    </lineage>
</organism>
<evidence type="ECO:0000313" key="9">
    <source>
        <dbReference type="Proteomes" id="UP000297245"/>
    </source>
</evidence>
<dbReference type="Gene3D" id="1.10.630.10">
    <property type="entry name" value="Cytochrome P450"/>
    <property type="match status" value="1"/>
</dbReference>
<dbReference type="GO" id="GO:0005506">
    <property type="term" value="F:iron ion binding"/>
    <property type="evidence" value="ECO:0007669"/>
    <property type="project" value="InterPro"/>
</dbReference>
<keyword evidence="6 7" id="KW-0408">Iron</keyword>
<evidence type="ECO:0000256" key="6">
    <source>
        <dbReference type="ARBA" id="ARBA00023004"/>
    </source>
</evidence>
<evidence type="ECO:0000256" key="1">
    <source>
        <dbReference type="ARBA" id="ARBA00011881"/>
    </source>
</evidence>
<proteinExistence type="predicted"/>
<dbReference type="InterPro" id="IPR019791">
    <property type="entry name" value="Haem_peroxidase_animal"/>
</dbReference>
<keyword evidence="3 7" id="KW-0479">Metal-binding</keyword>
<sequence length="1090" mass="119989">MPTPPTITPSTVLVLGADDVYLRSRDPPTAPDGRYDWEATSSFGGMQPEGHSGLTNLLTAVQKSKGSGFTAPNPGVVAAFLDLAINPDAVDDRKGAFAAGLGVLGRLPEDSDIAKKMGDASVKLLYNTIPHPPAQYLGPEHVFRRADGSGNNPLNPSLGQAGTTYARSVPSSWCMSPAALPDPGLVFDTLLKRRKVIEHPGGNSSLIFAFASIVTHSLFRTDPWDWSKNNTSSYLDLSPVYGINQEAQDLVRDKASGRGYLYPDTFSEERLQFLPPAASALLVVFSRNHNYIAENILKLNERKTWSDPPPTDGAALAKQDEEIFQTAKLVNCGHFMSMIVGDYVPSFLGVSEGHTPVWNMKPFGQIKDLTGEVGRGQGNHVSVEFNVLYRWHSTIAAEDDKWAQEQFKTIFDKPANQLTEQDFLSTFIKLAAEVNPDPSKRTFAGLKRGPDGKFSDDDLAKILQDATEKPACSFGFGIPEVLRVVEMMGIEQARQWGVCSMNEFRAFLGLKKFESFEEWNPDPDIANAARRLYLHIDNLELYTGLQCEAVMPVTDGSCFSCGYTTTRAVLGDAIALVRGDRFSTTSFTPAHLTSWGFQDCQRDPNNGGFGGNLPKLLMRLLPRHYIYDSIYGCFPFYVPSKIKPSLEKQGLVGDYNFDRPVPAKIPKVLNTFTGIKYAFSDPSKFHVLYDLSGLGNGYGNVLGFDDPKKHDDDHAWAVRAMFPNKSSMDEYRKWYHDSIQQKIKEKSWSFSGLPGNYVDIVNDVINVVAVHWAADRICGIPLKTAANPHGLFTEQETYDMFSTLFTLTFLSFGDNEHGFALHKNAFQAGGAIQALLYKSVAEVAPPSSKLPFDPLGKAITTVVAGDKPSYPFLSRLAEKGRTWDQMVASAMSIAIGSSVNYAQAAVHVIDFYLDDDRAAERAKIIDLVSKTDQASFDLLRGYVREGMRMNLQFTGLYRQAVVDTKIPQGHGLPDIDIKTGDLVFGSVKNAHLNPDDFPNPTTVDPTRPESSYNLFGAGFHSCIGQQFAQYTIAEIVKVVFGLKNIRRAPGPHGKLTGYTAKINETDTKIYVMPNGSTSLWPGSLTLAYDN</sequence>
<dbReference type="AlphaFoldDB" id="A0A4S8MCG5"/>
<dbReference type="GO" id="GO:0006631">
    <property type="term" value="P:fatty acid metabolic process"/>
    <property type="evidence" value="ECO:0007669"/>
    <property type="project" value="UniProtKB-ARBA"/>
</dbReference>
<dbReference type="InterPro" id="IPR034812">
    <property type="entry name" value="Ppo-like_N"/>
</dbReference>
<keyword evidence="9" id="KW-1185">Reference proteome</keyword>
<dbReference type="Proteomes" id="UP000297245">
    <property type="component" value="Unassembled WGS sequence"/>
</dbReference>
<dbReference type="GO" id="GO:0020037">
    <property type="term" value="F:heme binding"/>
    <property type="evidence" value="ECO:0007669"/>
    <property type="project" value="InterPro"/>
</dbReference>
<dbReference type="InterPro" id="IPR050783">
    <property type="entry name" value="Oxylipin_biosynth_metab"/>
</dbReference>
<gene>
    <name evidence="8" type="ORF">K435DRAFT_751398</name>
</gene>
<dbReference type="GO" id="GO:0006979">
    <property type="term" value="P:response to oxidative stress"/>
    <property type="evidence" value="ECO:0007669"/>
    <property type="project" value="InterPro"/>
</dbReference>
<keyword evidence="8" id="KW-0575">Peroxidase</keyword>
<dbReference type="Pfam" id="PF00067">
    <property type="entry name" value="p450"/>
    <property type="match status" value="1"/>
</dbReference>
<dbReference type="EMBL" id="ML179107">
    <property type="protein sequence ID" value="THV00228.1"/>
    <property type="molecule type" value="Genomic_DNA"/>
</dbReference>
<dbReference type="GO" id="GO:0004601">
    <property type="term" value="F:peroxidase activity"/>
    <property type="evidence" value="ECO:0007669"/>
    <property type="project" value="UniProtKB-KW"/>
</dbReference>
<evidence type="ECO:0000313" key="8">
    <source>
        <dbReference type="EMBL" id="THV00228.1"/>
    </source>
</evidence>
<dbReference type="InterPro" id="IPR037120">
    <property type="entry name" value="Haem_peroxidase_sf_animal"/>
</dbReference>
<keyword evidence="5" id="KW-0560">Oxidoreductase</keyword>
<keyword evidence="4" id="KW-0223">Dioxygenase</keyword>
<comment type="subunit">
    <text evidence="1">Homotetramer.</text>
</comment>
<accession>A0A4S8MCG5</accession>
<dbReference type="SUPFAM" id="SSF48264">
    <property type="entry name" value="Cytochrome P450"/>
    <property type="match status" value="1"/>
</dbReference>
<protein>
    <submittedName>
        <fullName evidence="8">Heme peroxidase</fullName>
    </submittedName>
</protein>
<dbReference type="CDD" id="cd20612">
    <property type="entry name" value="CYP_LDS-like_C"/>
    <property type="match status" value="1"/>
</dbReference>
<dbReference type="InterPro" id="IPR010255">
    <property type="entry name" value="Haem_peroxidase_sf"/>
</dbReference>
<dbReference type="InterPro" id="IPR001128">
    <property type="entry name" value="Cyt_P450"/>
</dbReference>
<reference evidence="8 9" key="1">
    <citation type="journal article" date="2019" name="Nat. Ecol. Evol.">
        <title>Megaphylogeny resolves global patterns of mushroom evolution.</title>
        <authorList>
            <person name="Varga T."/>
            <person name="Krizsan K."/>
            <person name="Foldi C."/>
            <person name="Dima B."/>
            <person name="Sanchez-Garcia M."/>
            <person name="Sanchez-Ramirez S."/>
            <person name="Szollosi G.J."/>
            <person name="Szarkandi J.G."/>
            <person name="Papp V."/>
            <person name="Albert L."/>
            <person name="Andreopoulos W."/>
            <person name="Angelini C."/>
            <person name="Antonin V."/>
            <person name="Barry K.W."/>
            <person name="Bougher N.L."/>
            <person name="Buchanan P."/>
            <person name="Buyck B."/>
            <person name="Bense V."/>
            <person name="Catcheside P."/>
            <person name="Chovatia M."/>
            <person name="Cooper J."/>
            <person name="Damon W."/>
            <person name="Desjardin D."/>
            <person name="Finy P."/>
            <person name="Geml J."/>
            <person name="Haridas S."/>
            <person name="Hughes K."/>
            <person name="Justo A."/>
            <person name="Karasinski D."/>
            <person name="Kautmanova I."/>
            <person name="Kiss B."/>
            <person name="Kocsube S."/>
            <person name="Kotiranta H."/>
            <person name="LaButti K.M."/>
            <person name="Lechner B.E."/>
            <person name="Liimatainen K."/>
            <person name="Lipzen A."/>
            <person name="Lukacs Z."/>
            <person name="Mihaltcheva S."/>
            <person name="Morgado L.N."/>
            <person name="Niskanen T."/>
            <person name="Noordeloos M.E."/>
            <person name="Ohm R.A."/>
            <person name="Ortiz-Santana B."/>
            <person name="Ovrebo C."/>
            <person name="Racz N."/>
            <person name="Riley R."/>
            <person name="Savchenko A."/>
            <person name="Shiryaev A."/>
            <person name="Soop K."/>
            <person name="Spirin V."/>
            <person name="Szebenyi C."/>
            <person name="Tomsovsky M."/>
            <person name="Tulloss R.E."/>
            <person name="Uehling J."/>
            <person name="Grigoriev I.V."/>
            <person name="Vagvolgyi C."/>
            <person name="Papp T."/>
            <person name="Martin F.M."/>
            <person name="Miettinen O."/>
            <person name="Hibbett D.S."/>
            <person name="Nagy L.G."/>
        </authorList>
    </citation>
    <scope>NUCLEOTIDE SEQUENCE [LARGE SCALE GENOMIC DNA]</scope>
    <source>
        <strain evidence="8 9">CBS 962.96</strain>
    </source>
</reference>
<evidence type="ECO:0000256" key="3">
    <source>
        <dbReference type="ARBA" id="ARBA00022723"/>
    </source>
</evidence>
<dbReference type="InterPro" id="IPR036396">
    <property type="entry name" value="Cyt_P450_sf"/>
</dbReference>